<proteinExistence type="predicted"/>
<sequence length="427" mass="48486">MVAQLYELPIGFWEHYLEGIPGHQVIWRVRNNKIITQLTRLLRDLNGLQAHLPSLAKRMAGEGTVLAIIFSKHFIPPLQRCERSACQLAGNASYGTHAAQVKAESVGKMLAKLEEFEQRYARDFDLNSYKIVLPSRSAGVQGVAEKWTGLLDNIVEFEQEEGKLLEDLEREELHGPAHRPNAADLATTVDPKLLGDDGTRHIHQGMEIDKQNEARLRLERADSYRQGVDKQLASESISWQYQLHEAQHLSNTHSDLRVREPQITLALMEHHPVPFVSSGTKKKRNWDLYTTRFDILEGPMPKKRSTGSVQKIDSLSELVAEVNKDTNDNVYAPAGRTPQLVPRAIQISGDILNELAESVQRDMDMMDIDDEVFKLQQTREIFASEIQQTMKGHKETFSKARECQVVAHKLAQQERDKAAEVQHGRKE</sequence>
<protein>
    <submittedName>
        <fullName evidence="1">Uncharacterized protein</fullName>
    </submittedName>
</protein>
<name>A0A0F9X9A6_TRIHA</name>
<comment type="caution">
    <text evidence="1">The sequence shown here is derived from an EMBL/GenBank/DDBJ whole genome shotgun (WGS) entry which is preliminary data.</text>
</comment>
<dbReference type="EMBL" id="JOKZ01000179">
    <property type="protein sequence ID" value="KKP01786.1"/>
    <property type="molecule type" value="Genomic_DNA"/>
</dbReference>
<evidence type="ECO:0000313" key="1">
    <source>
        <dbReference type="EMBL" id="KKP01786.1"/>
    </source>
</evidence>
<dbReference type="OrthoDB" id="3497519at2759"/>
<accession>A0A0F9X9A6</accession>
<reference evidence="2" key="1">
    <citation type="journal article" date="2015" name="Genome Announc.">
        <title>Draft whole-genome sequence of the biocontrol agent Trichoderma harzianum T6776.</title>
        <authorList>
            <person name="Baroncelli R."/>
            <person name="Piaggeschi G."/>
            <person name="Fiorini L."/>
            <person name="Bertolini E."/>
            <person name="Zapparata A."/>
            <person name="Pe M.E."/>
            <person name="Sarrocco S."/>
            <person name="Vannacci G."/>
        </authorList>
    </citation>
    <scope>NUCLEOTIDE SEQUENCE [LARGE SCALE GENOMIC DNA]</scope>
    <source>
        <strain evidence="2">T6776</strain>
    </source>
</reference>
<dbReference type="Proteomes" id="UP000034112">
    <property type="component" value="Unassembled WGS sequence"/>
</dbReference>
<organism evidence="1 2">
    <name type="scientific">Trichoderma harzianum</name>
    <name type="common">Hypocrea lixii</name>
    <dbReference type="NCBI Taxonomy" id="5544"/>
    <lineage>
        <taxon>Eukaryota</taxon>
        <taxon>Fungi</taxon>
        <taxon>Dikarya</taxon>
        <taxon>Ascomycota</taxon>
        <taxon>Pezizomycotina</taxon>
        <taxon>Sordariomycetes</taxon>
        <taxon>Hypocreomycetidae</taxon>
        <taxon>Hypocreales</taxon>
        <taxon>Hypocreaceae</taxon>
        <taxon>Trichoderma</taxon>
    </lineage>
</organism>
<dbReference type="AlphaFoldDB" id="A0A0F9X9A6"/>
<evidence type="ECO:0000313" key="2">
    <source>
        <dbReference type="Proteomes" id="UP000034112"/>
    </source>
</evidence>
<gene>
    <name evidence="1" type="ORF">THAR02_06125</name>
</gene>